<evidence type="ECO:0000256" key="4">
    <source>
        <dbReference type="ARBA" id="ARBA00023136"/>
    </source>
</evidence>
<feature type="domain" description="APCDD1" evidence="6">
    <location>
        <begin position="1"/>
        <end position="205"/>
    </location>
</feature>
<gene>
    <name evidence="8" type="primary">LOC106474600</name>
</gene>
<dbReference type="PANTHER" id="PTHR31021:SF1">
    <property type="entry name" value="CHROMOSOME UNDETERMINED SCAFFOLD_56, WHOLE GENOME SHOTGUN SEQUENCE"/>
    <property type="match status" value="1"/>
</dbReference>
<name>A0ABM1BXV0_LIMPO</name>
<keyword evidence="3" id="KW-0732">Signal</keyword>
<protein>
    <submittedName>
        <fullName evidence="8">Protein APCDD1-like</fullName>
    </submittedName>
</protein>
<evidence type="ECO:0000256" key="1">
    <source>
        <dbReference type="ARBA" id="ARBA00004167"/>
    </source>
</evidence>
<dbReference type="GeneID" id="106474600"/>
<keyword evidence="7" id="KW-1185">Reference proteome</keyword>
<dbReference type="Proteomes" id="UP000694941">
    <property type="component" value="Unplaced"/>
</dbReference>
<evidence type="ECO:0000256" key="2">
    <source>
        <dbReference type="ARBA" id="ARBA00022692"/>
    </source>
</evidence>
<sequence length="207" mass="23796">MAGEWISMKCEVRPFGLFLLRRMKFFNFNQSWYGEYQYFKDAKCQVAMYVLIAEGEYRPGHQHRGSTNYDFIVEKALIRPLDQLFVDNLNGHDSGMCGHKDFWRLNDSQDVTFSGGCSGIGLIVPNTEYDIVRTDIDYHGRPQLYLGDTDSDIIPSTPDKRPTSYQPALTQCRSFTEHIGTNYLYPLPRVQYNIISGAVSTTLKDFT</sequence>
<organism evidence="7 8">
    <name type="scientific">Limulus polyphemus</name>
    <name type="common">Atlantic horseshoe crab</name>
    <dbReference type="NCBI Taxonomy" id="6850"/>
    <lineage>
        <taxon>Eukaryota</taxon>
        <taxon>Metazoa</taxon>
        <taxon>Ecdysozoa</taxon>
        <taxon>Arthropoda</taxon>
        <taxon>Chelicerata</taxon>
        <taxon>Merostomata</taxon>
        <taxon>Xiphosura</taxon>
        <taxon>Limulidae</taxon>
        <taxon>Limulus</taxon>
    </lineage>
</organism>
<evidence type="ECO:0000256" key="3">
    <source>
        <dbReference type="ARBA" id="ARBA00022729"/>
    </source>
</evidence>
<comment type="subcellular location">
    <subcellularLocation>
        <location evidence="1">Membrane</location>
        <topology evidence="1">Single-pass membrane protein</topology>
    </subcellularLocation>
</comment>
<evidence type="ECO:0000256" key="5">
    <source>
        <dbReference type="ARBA" id="ARBA00023180"/>
    </source>
</evidence>
<keyword evidence="2" id="KW-0812">Transmembrane</keyword>
<evidence type="ECO:0000259" key="6">
    <source>
        <dbReference type="SMART" id="SM01352"/>
    </source>
</evidence>
<proteinExistence type="predicted"/>
<evidence type="ECO:0000313" key="8">
    <source>
        <dbReference type="RefSeq" id="XP_013790745.2"/>
    </source>
</evidence>
<reference evidence="8" key="1">
    <citation type="submission" date="2025-08" db="UniProtKB">
        <authorList>
            <consortium name="RefSeq"/>
        </authorList>
    </citation>
    <scope>IDENTIFICATION</scope>
    <source>
        <tissue evidence="8">Muscle</tissue>
    </source>
</reference>
<dbReference type="SMART" id="SM01352">
    <property type="entry name" value="APCDDC"/>
    <property type="match status" value="1"/>
</dbReference>
<dbReference type="InterPro" id="IPR029405">
    <property type="entry name" value="APCDD1_dom"/>
</dbReference>
<accession>A0ABM1BXV0</accession>
<dbReference type="Pfam" id="PF14921">
    <property type="entry name" value="APCDDC"/>
    <property type="match status" value="1"/>
</dbReference>
<evidence type="ECO:0000313" key="7">
    <source>
        <dbReference type="Proteomes" id="UP000694941"/>
    </source>
</evidence>
<keyword evidence="5" id="KW-0325">Glycoprotein</keyword>
<dbReference type="RefSeq" id="XP_013790745.2">
    <property type="nucleotide sequence ID" value="XM_013935291.2"/>
</dbReference>
<keyword evidence="4" id="KW-0472">Membrane</keyword>
<dbReference type="InterPro" id="IPR042425">
    <property type="entry name" value="APCDD1"/>
</dbReference>
<dbReference type="PANTHER" id="PTHR31021">
    <property type="entry name" value="ADENOMATOSIS POLYPOSIS COLI DOWN-REGULATED 1"/>
    <property type="match status" value="1"/>
</dbReference>